<gene>
    <name evidence="2" type="ORF">B0T20DRAFT_427331</name>
</gene>
<feature type="domain" description="DUF7136" evidence="1">
    <location>
        <begin position="3"/>
        <end position="95"/>
    </location>
</feature>
<sequence>MTTLNTTFTIKKDGQKAELVLASDPETCASKTQSMAVHILNEVWMPTDLNSFMDLRVCGNVSSEIPPATPCKANLDQAAAVSLAAELRASACASGGCPTASWGHSHRLELGSLSLCAAMGAGLVTLVQLVW</sequence>
<reference evidence="2" key="2">
    <citation type="submission" date="2023-07" db="EMBL/GenBank/DDBJ databases">
        <authorList>
            <consortium name="Lawrence Berkeley National Laboratory"/>
            <person name="Haridas S."/>
            <person name="Hensen N."/>
            <person name="Bonometti L."/>
            <person name="Westerberg I."/>
            <person name="Brannstrom I.O."/>
            <person name="Guillou S."/>
            <person name="Cros-Aarteil S."/>
            <person name="Calhoun S."/>
            <person name="Kuo A."/>
            <person name="Mondo S."/>
            <person name="Pangilinan J."/>
            <person name="Riley R."/>
            <person name="LaButti K."/>
            <person name="Andreopoulos B."/>
            <person name="Lipzen A."/>
            <person name="Chen C."/>
            <person name="Yanf M."/>
            <person name="Daum C."/>
            <person name="Ng V."/>
            <person name="Clum A."/>
            <person name="Steindorff A."/>
            <person name="Ohm R."/>
            <person name="Martin F."/>
            <person name="Silar P."/>
            <person name="Natvig D."/>
            <person name="Lalanne C."/>
            <person name="Gautier V."/>
            <person name="Ament-velasquez S.L."/>
            <person name="Kruys A."/>
            <person name="Hutchinson M.I."/>
            <person name="Powell A.J."/>
            <person name="Barry K."/>
            <person name="Miller A.N."/>
            <person name="Grigoriev I.V."/>
            <person name="Debuchy R."/>
            <person name="Gladieux P."/>
            <person name="Thoren M.H."/>
            <person name="Johannesson H."/>
        </authorList>
    </citation>
    <scope>NUCLEOTIDE SEQUENCE</scope>
    <source>
        <strain evidence="2">FGSC 1904</strain>
    </source>
</reference>
<keyword evidence="3" id="KW-1185">Reference proteome</keyword>
<evidence type="ECO:0000313" key="2">
    <source>
        <dbReference type="EMBL" id="KAK3386348.1"/>
    </source>
</evidence>
<comment type="caution">
    <text evidence="2">The sequence shown here is derived from an EMBL/GenBank/DDBJ whole genome shotgun (WGS) entry which is preliminary data.</text>
</comment>
<dbReference type="InterPro" id="IPR055560">
    <property type="entry name" value="DUF7136"/>
</dbReference>
<dbReference type="Proteomes" id="UP001281003">
    <property type="component" value="Unassembled WGS sequence"/>
</dbReference>
<dbReference type="AlphaFoldDB" id="A0AAE0U0E0"/>
<organism evidence="2 3">
    <name type="scientific">Sordaria brevicollis</name>
    <dbReference type="NCBI Taxonomy" id="83679"/>
    <lineage>
        <taxon>Eukaryota</taxon>
        <taxon>Fungi</taxon>
        <taxon>Dikarya</taxon>
        <taxon>Ascomycota</taxon>
        <taxon>Pezizomycotina</taxon>
        <taxon>Sordariomycetes</taxon>
        <taxon>Sordariomycetidae</taxon>
        <taxon>Sordariales</taxon>
        <taxon>Sordariaceae</taxon>
        <taxon>Sordaria</taxon>
    </lineage>
</organism>
<protein>
    <recommendedName>
        <fullName evidence="1">DUF7136 domain-containing protein</fullName>
    </recommendedName>
</protein>
<name>A0AAE0U0E0_SORBR</name>
<evidence type="ECO:0000259" key="1">
    <source>
        <dbReference type="Pfam" id="PF23584"/>
    </source>
</evidence>
<accession>A0AAE0U0E0</accession>
<proteinExistence type="predicted"/>
<dbReference type="EMBL" id="JAUTDP010000019">
    <property type="protein sequence ID" value="KAK3386348.1"/>
    <property type="molecule type" value="Genomic_DNA"/>
</dbReference>
<evidence type="ECO:0000313" key="3">
    <source>
        <dbReference type="Proteomes" id="UP001281003"/>
    </source>
</evidence>
<reference evidence="2" key="1">
    <citation type="journal article" date="2023" name="Mol. Phylogenet. Evol.">
        <title>Genome-scale phylogeny and comparative genomics of the fungal order Sordariales.</title>
        <authorList>
            <person name="Hensen N."/>
            <person name="Bonometti L."/>
            <person name="Westerberg I."/>
            <person name="Brannstrom I.O."/>
            <person name="Guillou S."/>
            <person name="Cros-Aarteil S."/>
            <person name="Calhoun S."/>
            <person name="Haridas S."/>
            <person name="Kuo A."/>
            <person name="Mondo S."/>
            <person name="Pangilinan J."/>
            <person name="Riley R."/>
            <person name="LaButti K."/>
            <person name="Andreopoulos B."/>
            <person name="Lipzen A."/>
            <person name="Chen C."/>
            <person name="Yan M."/>
            <person name="Daum C."/>
            <person name="Ng V."/>
            <person name="Clum A."/>
            <person name="Steindorff A."/>
            <person name="Ohm R.A."/>
            <person name="Martin F."/>
            <person name="Silar P."/>
            <person name="Natvig D.O."/>
            <person name="Lalanne C."/>
            <person name="Gautier V."/>
            <person name="Ament-Velasquez S.L."/>
            <person name="Kruys A."/>
            <person name="Hutchinson M.I."/>
            <person name="Powell A.J."/>
            <person name="Barry K."/>
            <person name="Miller A.N."/>
            <person name="Grigoriev I.V."/>
            <person name="Debuchy R."/>
            <person name="Gladieux P."/>
            <person name="Hiltunen Thoren M."/>
            <person name="Johannesson H."/>
        </authorList>
    </citation>
    <scope>NUCLEOTIDE SEQUENCE</scope>
    <source>
        <strain evidence="2">FGSC 1904</strain>
    </source>
</reference>
<dbReference type="Pfam" id="PF23584">
    <property type="entry name" value="DUF7136"/>
    <property type="match status" value="1"/>
</dbReference>